<evidence type="ECO:0000256" key="2">
    <source>
        <dbReference type="ARBA" id="ARBA00022692"/>
    </source>
</evidence>
<gene>
    <name evidence="8" type="primary">8239538</name>
    <name evidence="7" type="ORF">Phum_PHUM576450</name>
</gene>
<evidence type="ECO:0000256" key="4">
    <source>
        <dbReference type="ARBA" id="ARBA00023136"/>
    </source>
</evidence>
<dbReference type="PANTHER" id="PTHR48021:SF24">
    <property type="entry name" value="MAJOR FACILITATOR SUPERFAMILY (MFS) PROFILE DOMAIN-CONTAINING PROTEIN"/>
    <property type="match status" value="1"/>
</dbReference>
<dbReference type="AlphaFoldDB" id="E0W1F7"/>
<evidence type="ECO:0000256" key="5">
    <source>
        <dbReference type="SAM" id="MobiDB-lite"/>
    </source>
</evidence>
<dbReference type="KEGG" id="phu:Phum_PHUM576450"/>
<dbReference type="EMBL" id="AAZO01007013">
    <property type="status" value="NOT_ANNOTATED_CDS"/>
    <property type="molecule type" value="Genomic_DNA"/>
</dbReference>
<dbReference type="GO" id="GO:0016020">
    <property type="term" value="C:membrane"/>
    <property type="evidence" value="ECO:0007669"/>
    <property type="project" value="UniProtKB-SubCell"/>
</dbReference>
<keyword evidence="3 6" id="KW-1133">Transmembrane helix</keyword>
<feature type="region of interest" description="Disordered" evidence="5">
    <location>
        <begin position="434"/>
        <end position="453"/>
    </location>
</feature>
<dbReference type="VEuPathDB" id="VectorBase:PHUM576450"/>
<dbReference type="OrthoDB" id="6612291at2759"/>
<feature type="compositionally biased region" description="Polar residues" evidence="5">
    <location>
        <begin position="441"/>
        <end position="453"/>
    </location>
</feature>
<sequence>MDFIVLTKFLYNHLERKLSSETSVFSYSIVPPQLVLSDCVNSTQDLSQYRENKKSFRRALPEIFATCSATSFHITVGVTFASTSSLMPQLEEPDSDIKATKPDLAWIASIIFIVLPVTSVLAGILMESFGRLNAVKMSTIPAIISCVIIALASDVYMIIGGRFLFGIAAALGTNPAIVYVTEITSPEYRGALISSGPTLTSLGIGKPSFWRKFSGLKKPTGYKPMIIMIIFFFFQQYTGVYITIFYIVQYFEAAGSKMNPFHASILVGLTRFVMSMVTVYLLKRFGRRPLCITSCIGMGTFATISGYYTHQVILSGESSIMPVFTIMLYVAFSMIGLLSLPWTMAAEVFPTEIRGIAHGLVIGTVHAIMFLSLQTYYDMADFFGGHDGLQWFFAFMCVIALVFIYFFLPETHGKSLLEIENYFIRHTIYRKSNDEDDDGYKSNSRGNQENNNKNLKTMETLLENQAEYDTLIVKTDKLYPRIPTEEESMIGDTSIISFSSFSEVMLYDRIQSSAGTILSV</sequence>
<dbReference type="PANTHER" id="PTHR48021">
    <property type="match status" value="1"/>
</dbReference>
<dbReference type="GO" id="GO:0022857">
    <property type="term" value="F:transmembrane transporter activity"/>
    <property type="evidence" value="ECO:0007669"/>
    <property type="project" value="InterPro"/>
</dbReference>
<dbReference type="InterPro" id="IPR005828">
    <property type="entry name" value="MFS_sugar_transport-like"/>
</dbReference>
<feature type="transmembrane region" description="Helical" evidence="6">
    <location>
        <begin position="226"/>
        <end position="248"/>
    </location>
</feature>
<evidence type="ECO:0000313" key="8">
    <source>
        <dbReference type="EnsemblMetazoa" id="PHUM576450-PA"/>
    </source>
</evidence>
<feature type="transmembrane region" description="Helical" evidence="6">
    <location>
        <begin position="320"/>
        <end position="343"/>
    </location>
</feature>
<keyword evidence="2 6" id="KW-0812">Transmembrane</keyword>
<proteinExistence type="predicted"/>
<dbReference type="OMA" id="GTCAFIS"/>
<evidence type="ECO:0000256" key="1">
    <source>
        <dbReference type="ARBA" id="ARBA00004370"/>
    </source>
</evidence>
<reference evidence="7" key="1">
    <citation type="submission" date="2007-04" db="EMBL/GenBank/DDBJ databases">
        <title>Annotation of Pediculus humanus corporis strain USDA.</title>
        <authorList>
            <person name="Kirkness E."/>
            <person name="Hannick L."/>
            <person name="Hass B."/>
            <person name="Bruggner R."/>
            <person name="Lawson D."/>
            <person name="Bidwell S."/>
            <person name="Joardar V."/>
            <person name="Caler E."/>
            <person name="Walenz B."/>
            <person name="Inman J."/>
            <person name="Schobel S."/>
            <person name="Galinsky K."/>
            <person name="Amedeo P."/>
            <person name="Strausberg R."/>
        </authorList>
    </citation>
    <scope>NUCLEOTIDE SEQUENCE</scope>
    <source>
        <strain evidence="7">USDA</strain>
    </source>
</reference>
<evidence type="ECO:0000256" key="3">
    <source>
        <dbReference type="ARBA" id="ARBA00022989"/>
    </source>
</evidence>
<dbReference type="eggNOG" id="KOG0254">
    <property type="taxonomic scope" value="Eukaryota"/>
</dbReference>
<keyword evidence="9" id="KW-1185">Reference proteome</keyword>
<dbReference type="Gene3D" id="1.20.1250.20">
    <property type="entry name" value="MFS general substrate transporter like domains"/>
    <property type="match status" value="2"/>
</dbReference>
<feature type="transmembrane region" description="Helical" evidence="6">
    <location>
        <begin position="289"/>
        <end position="308"/>
    </location>
</feature>
<feature type="transmembrane region" description="Helical" evidence="6">
    <location>
        <begin position="138"/>
        <end position="157"/>
    </location>
</feature>
<dbReference type="InterPro" id="IPR036259">
    <property type="entry name" value="MFS_trans_sf"/>
</dbReference>
<keyword evidence="4 6" id="KW-0472">Membrane</keyword>
<dbReference type="EMBL" id="DS235870">
    <property type="protein sequence ID" value="EEB19463.1"/>
    <property type="molecule type" value="Genomic_DNA"/>
</dbReference>
<feature type="transmembrane region" description="Helical" evidence="6">
    <location>
        <begin position="260"/>
        <end position="282"/>
    </location>
</feature>
<organism>
    <name type="scientific">Pediculus humanus subsp. corporis</name>
    <name type="common">Body louse</name>
    <dbReference type="NCBI Taxonomy" id="121224"/>
    <lineage>
        <taxon>Eukaryota</taxon>
        <taxon>Metazoa</taxon>
        <taxon>Ecdysozoa</taxon>
        <taxon>Arthropoda</taxon>
        <taxon>Hexapoda</taxon>
        <taxon>Insecta</taxon>
        <taxon>Pterygota</taxon>
        <taxon>Neoptera</taxon>
        <taxon>Paraneoptera</taxon>
        <taxon>Psocodea</taxon>
        <taxon>Troctomorpha</taxon>
        <taxon>Phthiraptera</taxon>
        <taxon>Anoplura</taxon>
        <taxon>Pediculidae</taxon>
        <taxon>Pediculus</taxon>
    </lineage>
</organism>
<feature type="transmembrane region" description="Helical" evidence="6">
    <location>
        <begin position="63"/>
        <end position="84"/>
    </location>
</feature>
<dbReference type="HOGENOM" id="CLU_524103_0_0_1"/>
<dbReference type="EnsemblMetazoa" id="PHUM576450-RA">
    <property type="protein sequence ID" value="PHUM576450-PA"/>
    <property type="gene ID" value="PHUM576450"/>
</dbReference>
<dbReference type="EMBL" id="AAZO01007014">
    <property type="status" value="NOT_ANNOTATED_CDS"/>
    <property type="molecule type" value="Genomic_DNA"/>
</dbReference>
<accession>E0W1F7</accession>
<comment type="subcellular location">
    <subcellularLocation>
        <location evidence="1">Membrane</location>
    </subcellularLocation>
</comment>
<dbReference type="EMBL" id="AAZO01007015">
    <property type="status" value="NOT_ANNOTATED_CDS"/>
    <property type="molecule type" value="Genomic_DNA"/>
</dbReference>
<dbReference type="Pfam" id="PF00083">
    <property type="entry name" value="Sugar_tr"/>
    <property type="match status" value="2"/>
</dbReference>
<protein>
    <recommendedName>
        <fullName evidence="10">Major facilitator superfamily (MFS) profile domain-containing protein</fullName>
    </recommendedName>
</protein>
<dbReference type="SUPFAM" id="SSF103473">
    <property type="entry name" value="MFS general substrate transporter"/>
    <property type="match status" value="1"/>
</dbReference>
<evidence type="ECO:0000256" key="6">
    <source>
        <dbReference type="SAM" id="Phobius"/>
    </source>
</evidence>
<evidence type="ECO:0000313" key="7">
    <source>
        <dbReference type="EMBL" id="EEB19463.1"/>
    </source>
</evidence>
<dbReference type="InParanoid" id="E0W1F7"/>
<reference evidence="7" key="2">
    <citation type="submission" date="2007-04" db="EMBL/GenBank/DDBJ databases">
        <title>The genome of the human body louse.</title>
        <authorList>
            <consortium name="The Human Body Louse Genome Consortium"/>
            <person name="Kirkness E."/>
            <person name="Walenz B."/>
            <person name="Hass B."/>
            <person name="Bruggner R."/>
            <person name="Strausberg R."/>
        </authorList>
    </citation>
    <scope>NUCLEOTIDE SEQUENCE</scope>
    <source>
        <strain evidence="7">USDA</strain>
    </source>
</reference>
<feature type="transmembrane region" description="Helical" evidence="6">
    <location>
        <begin position="104"/>
        <end position="126"/>
    </location>
</feature>
<feature type="transmembrane region" description="Helical" evidence="6">
    <location>
        <begin position="355"/>
        <end position="377"/>
    </location>
</feature>
<dbReference type="CTD" id="8239538"/>
<reference evidence="8" key="3">
    <citation type="submission" date="2020-05" db="UniProtKB">
        <authorList>
            <consortium name="EnsemblMetazoa"/>
        </authorList>
    </citation>
    <scope>IDENTIFICATION</scope>
    <source>
        <strain evidence="8">USDA</strain>
    </source>
</reference>
<feature type="transmembrane region" description="Helical" evidence="6">
    <location>
        <begin position="163"/>
        <end position="181"/>
    </location>
</feature>
<evidence type="ECO:0000313" key="9">
    <source>
        <dbReference type="Proteomes" id="UP000009046"/>
    </source>
</evidence>
<dbReference type="GeneID" id="8239538"/>
<feature type="transmembrane region" description="Helical" evidence="6">
    <location>
        <begin position="389"/>
        <end position="408"/>
    </location>
</feature>
<evidence type="ECO:0008006" key="10">
    <source>
        <dbReference type="Google" id="ProtNLM"/>
    </source>
</evidence>
<dbReference type="InterPro" id="IPR050549">
    <property type="entry name" value="MFS_Trehalose_Transporter"/>
</dbReference>
<dbReference type="Proteomes" id="UP000009046">
    <property type="component" value="Unassembled WGS sequence"/>
</dbReference>
<name>E0W1F7_PEDHC</name>
<dbReference type="RefSeq" id="XP_002432201.1">
    <property type="nucleotide sequence ID" value="XM_002432156.1"/>
</dbReference>